<organism evidence="2 3">
    <name type="scientific">Sapientia aquatica</name>
    <dbReference type="NCBI Taxonomy" id="1549640"/>
    <lineage>
        <taxon>Bacteria</taxon>
        <taxon>Pseudomonadati</taxon>
        <taxon>Pseudomonadota</taxon>
        <taxon>Betaproteobacteria</taxon>
        <taxon>Burkholderiales</taxon>
        <taxon>Oxalobacteraceae</taxon>
        <taxon>Sapientia</taxon>
    </lineage>
</organism>
<name>A0A4R5W0E6_9BURK</name>
<evidence type="ECO:0000259" key="1">
    <source>
        <dbReference type="Pfam" id="PF16036"/>
    </source>
</evidence>
<dbReference type="AlphaFoldDB" id="A0A4R5W0E6"/>
<comment type="caution">
    <text evidence="2">The sequence shown here is derived from an EMBL/GenBank/DDBJ whole genome shotgun (WGS) entry which is preliminary data.</text>
</comment>
<dbReference type="Proteomes" id="UP000294829">
    <property type="component" value="Unassembled WGS sequence"/>
</dbReference>
<protein>
    <recommendedName>
        <fullName evidence="1">Chalcone isomerase domain-containing protein</fullName>
    </recommendedName>
</protein>
<feature type="domain" description="Chalcone isomerase" evidence="1">
    <location>
        <begin position="47"/>
        <end position="159"/>
    </location>
</feature>
<gene>
    <name evidence="2" type="ORF">E2I14_12895</name>
</gene>
<dbReference type="OrthoDB" id="8527419at2"/>
<evidence type="ECO:0000313" key="2">
    <source>
        <dbReference type="EMBL" id="TDK65380.1"/>
    </source>
</evidence>
<reference evidence="2 3" key="1">
    <citation type="submission" date="2019-03" db="EMBL/GenBank/DDBJ databases">
        <title>Sapientia aquatica gen. nov., sp. nov., isolated from a crater lake.</title>
        <authorList>
            <person name="Felfoldi T."/>
            <person name="Szabo A."/>
            <person name="Toth E."/>
            <person name="Schumann P."/>
            <person name="Keki Z."/>
            <person name="Marialigeti K."/>
            <person name="Mathe I."/>
        </authorList>
    </citation>
    <scope>NUCLEOTIDE SEQUENCE [LARGE SCALE GENOMIC DNA]</scope>
    <source>
        <strain evidence="2 3">SA-152</strain>
    </source>
</reference>
<evidence type="ECO:0000313" key="3">
    <source>
        <dbReference type="Proteomes" id="UP000294829"/>
    </source>
</evidence>
<dbReference type="InterPro" id="IPR016087">
    <property type="entry name" value="Chalcone_isomerase"/>
</dbReference>
<accession>A0A4R5W0E6</accession>
<proteinExistence type="predicted"/>
<dbReference type="Pfam" id="PF16036">
    <property type="entry name" value="Chalcone_3"/>
    <property type="match status" value="1"/>
</dbReference>
<keyword evidence="3" id="KW-1185">Reference proteome</keyword>
<dbReference type="EMBL" id="SMYL01000006">
    <property type="protein sequence ID" value="TDK65380.1"/>
    <property type="molecule type" value="Genomic_DNA"/>
</dbReference>
<sequence>MLFAQAASAETWRDQLPQAKEVGQGELRWFGFRIYSAKLWSQTQPFNQNDAFALELTYHRAISREQFVEKSIDEIKRIFGSRYSDQKLHAWSLELGRVFPSVVEGDELIGVYLPQRGCRFYGKNTALGEIADVELAQAFFAIWLDPKTKDSTLRANLLGLGK</sequence>